<evidence type="ECO:0000313" key="9">
    <source>
        <dbReference type="EMBL" id="KAG6493791.1"/>
    </source>
</evidence>
<dbReference type="InterPro" id="IPR036259">
    <property type="entry name" value="MFS_trans_sf"/>
</dbReference>
<sequence>MEPVQNARQTDGNPIDPTNARQGNNVGPSQCSKRMMKWADHLVPLFFSFLKETEGGLALIISTGVGSAARKESGICSVRNRPMGSLQDERSVSLEEALLPEVGSPLLIAYIVQSQLVSFGIARYHDFSLPQVVRSAVGSWRGADSSRRRREAVRRKEADGPPLFIIFKLADLKNENKGPYTGDGSVDIHGNPVLKESTGNWRACPFILGNECCERLAYYGISTNLVTYLKNKLHQGNASAARNVTTWQGTCYITPLIGAILADAYWGRYWTIAVFSTIYFLGMATLTLSASVPAFKPPACIGSFCPEASAFQYAIFFSGLYLISLGTGGIKPCVSSFGADQFDDTDPRERVKKGSFFNWFYFSINIGALISSSLLVWVQDNYGWGLGFAIPTLFMGLAILSFFFGTTLYRFQKPGGSPIVRMCQVIVSSFRKWKVLVPHDISLLYEVPEKSSAIKGSRKIEHTDELRFLDKAATVTETDTNTESFSNPWRLCTVTQVEELKILVRMFPVWATTIVFSAVYAQISTMFVEQGMVMDTKIGSFTIPPASLSTFDVISVIIWVPVYDSILVPVVKRFTGKERGFSELQRMGIGLFVSILAMAAAAVVEIWRLNIAKAEGLIHEKEAVPLSILWQMPQYFLVGAAEVFTFIGSLEFFYDQSPDAMRSLCSALSLLTTALGNYLSSFIVTVVASITTRGGQIGWIPDNLNEGHLDYYFWLLAGLSFLNLLVYVACATRYTSKKAT</sequence>
<dbReference type="InterPro" id="IPR018456">
    <property type="entry name" value="PTR2_symporter_CS"/>
</dbReference>
<feature type="compositionally biased region" description="Polar residues" evidence="7">
    <location>
        <begin position="1"/>
        <end position="12"/>
    </location>
</feature>
<dbReference type="AlphaFoldDB" id="A0A8J5FZX1"/>
<organism evidence="9 10">
    <name type="scientific">Zingiber officinale</name>
    <name type="common">Ginger</name>
    <name type="synonym">Amomum zingiber</name>
    <dbReference type="NCBI Taxonomy" id="94328"/>
    <lineage>
        <taxon>Eukaryota</taxon>
        <taxon>Viridiplantae</taxon>
        <taxon>Streptophyta</taxon>
        <taxon>Embryophyta</taxon>
        <taxon>Tracheophyta</taxon>
        <taxon>Spermatophyta</taxon>
        <taxon>Magnoliopsida</taxon>
        <taxon>Liliopsida</taxon>
        <taxon>Zingiberales</taxon>
        <taxon>Zingiberaceae</taxon>
        <taxon>Zingiber</taxon>
    </lineage>
</organism>
<dbReference type="CDD" id="cd17418">
    <property type="entry name" value="MFS_NPF8"/>
    <property type="match status" value="1"/>
</dbReference>
<feature type="transmembrane region" description="Helical" evidence="8">
    <location>
        <begin position="666"/>
        <end position="691"/>
    </location>
</feature>
<feature type="transmembrane region" description="Helical" evidence="8">
    <location>
        <begin position="507"/>
        <end position="528"/>
    </location>
</feature>
<evidence type="ECO:0000256" key="7">
    <source>
        <dbReference type="SAM" id="MobiDB-lite"/>
    </source>
</evidence>
<evidence type="ECO:0000256" key="4">
    <source>
        <dbReference type="ARBA" id="ARBA00022989"/>
    </source>
</evidence>
<reference evidence="9 10" key="1">
    <citation type="submission" date="2020-08" db="EMBL/GenBank/DDBJ databases">
        <title>Plant Genome Project.</title>
        <authorList>
            <person name="Zhang R.-G."/>
        </authorList>
    </citation>
    <scope>NUCLEOTIDE SEQUENCE [LARGE SCALE GENOMIC DNA]</scope>
    <source>
        <tissue evidence="9">Rhizome</tissue>
    </source>
</reference>
<dbReference type="SUPFAM" id="SSF103473">
    <property type="entry name" value="MFS general substrate transporter"/>
    <property type="match status" value="1"/>
</dbReference>
<feature type="compositionally biased region" description="Polar residues" evidence="7">
    <location>
        <begin position="19"/>
        <end position="29"/>
    </location>
</feature>
<feature type="transmembrane region" description="Helical" evidence="8">
    <location>
        <begin position="589"/>
        <end position="607"/>
    </location>
</feature>
<feature type="transmembrane region" description="Helical" evidence="8">
    <location>
        <begin position="384"/>
        <end position="404"/>
    </location>
</feature>
<dbReference type="Proteomes" id="UP000734854">
    <property type="component" value="Unassembled WGS sequence"/>
</dbReference>
<proteinExistence type="inferred from homology"/>
<keyword evidence="3 6" id="KW-0812">Transmembrane</keyword>
<evidence type="ECO:0000313" key="10">
    <source>
        <dbReference type="Proteomes" id="UP000734854"/>
    </source>
</evidence>
<name>A0A8J5FZX1_ZINOF</name>
<evidence type="ECO:0000256" key="3">
    <source>
        <dbReference type="ARBA" id="ARBA00022692"/>
    </source>
</evidence>
<feature type="transmembrane region" description="Helical" evidence="8">
    <location>
        <begin position="711"/>
        <end position="730"/>
    </location>
</feature>
<dbReference type="PROSITE" id="PS01023">
    <property type="entry name" value="PTR2_2"/>
    <property type="match status" value="1"/>
</dbReference>
<dbReference type="GO" id="GO:0022857">
    <property type="term" value="F:transmembrane transporter activity"/>
    <property type="evidence" value="ECO:0007669"/>
    <property type="project" value="InterPro"/>
</dbReference>
<feature type="transmembrane region" description="Helical" evidence="8">
    <location>
        <begin position="635"/>
        <end position="654"/>
    </location>
</feature>
<gene>
    <name evidence="9" type="ORF">ZIOFF_048794</name>
</gene>
<comment type="subcellular location">
    <subcellularLocation>
        <location evidence="1 6">Membrane</location>
        <topology evidence="1 6">Multi-pass membrane protein</topology>
    </subcellularLocation>
</comment>
<dbReference type="PANTHER" id="PTHR11654">
    <property type="entry name" value="OLIGOPEPTIDE TRANSPORTER-RELATED"/>
    <property type="match status" value="1"/>
</dbReference>
<evidence type="ECO:0000256" key="2">
    <source>
        <dbReference type="ARBA" id="ARBA00005982"/>
    </source>
</evidence>
<dbReference type="InterPro" id="IPR000109">
    <property type="entry name" value="POT_fam"/>
</dbReference>
<evidence type="ECO:0000256" key="6">
    <source>
        <dbReference type="RuleBase" id="RU003755"/>
    </source>
</evidence>
<feature type="region of interest" description="Disordered" evidence="7">
    <location>
        <begin position="1"/>
        <end position="29"/>
    </location>
</feature>
<keyword evidence="6" id="KW-0813">Transport</keyword>
<evidence type="ECO:0000256" key="1">
    <source>
        <dbReference type="ARBA" id="ARBA00004141"/>
    </source>
</evidence>
<evidence type="ECO:0000256" key="5">
    <source>
        <dbReference type="ARBA" id="ARBA00023136"/>
    </source>
</evidence>
<dbReference type="Pfam" id="PF00854">
    <property type="entry name" value="PTR2"/>
    <property type="match status" value="1"/>
</dbReference>
<dbReference type="PROSITE" id="PS01022">
    <property type="entry name" value="PTR2_1"/>
    <property type="match status" value="1"/>
</dbReference>
<protein>
    <submittedName>
        <fullName evidence="9">Uncharacterized protein</fullName>
    </submittedName>
</protein>
<keyword evidence="4 8" id="KW-1133">Transmembrane helix</keyword>
<keyword evidence="5 8" id="KW-0472">Membrane</keyword>
<feature type="transmembrane region" description="Helical" evidence="8">
    <location>
        <begin position="310"/>
        <end position="330"/>
    </location>
</feature>
<accession>A0A8J5FZX1</accession>
<dbReference type="EMBL" id="JACMSC010000013">
    <property type="protein sequence ID" value="KAG6493791.1"/>
    <property type="molecule type" value="Genomic_DNA"/>
</dbReference>
<comment type="similarity">
    <text evidence="2 6">Belongs to the major facilitator superfamily. Proton-dependent oligopeptide transporter (POT/PTR) (TC 2.A.17) family.</text>
</comment>
<feature type="transmembrane region" description="Helical" evidence="8">
    <location>
        <begin position="356"/>
        <end position="378"/>
    </location>
</feature>
<evidence type="ECO:0000256" key="8">
    <source>
        <dbReference type="SAM" id="Phobius"/>
    </source>
</evidence>
<keyword evidence="10" id="KW-1185">Reference proteome</keyword>
<dbReference type="GO" id="GO:0016020">
    <property type="term" value="C:membrane"/>
    <property type="evidence" value="ECO:0007669"/>
    <property type="project" value="UniProtKB-SubCell"/>
</dbReference>
<dbReference type="GO" id="GO:0006857">
    <property type="term" value="P:oligopeptide transport"/>
    <property type="evidence" value="ECO:0007669"/>
    <property type="project" value="InterPro"/>
</dbReference>
<comment type="caution">
    <text evidence="9">The sequence shown here is derived from an EMBL/GenBank/DDBJ whole genome shotgun (WGS) entry which is preliminary data.</text>
</comment>
<dbReference type="Gene3D" id="1.20.1250.20">
    <property type="entry name" value="MFS general substrate transporter like domains"/>
    <property type="match status" value="1"/>
</dbReference>
<feature type="transmembrane region" description="Helical" evidence="8">
    <location>
        <begin position="269"/>
        <end position="290"/>
    </location>
</feature>
<feature type="transmembrane region" description="Helical" evidence="8">
    <location>
        <begin position="548"/>
        <end position="568"/>
    </location>
</feature>